<protein>
    <submittedName>
        <fullName evidence="2">Uncharacterized protein</fullName>
    </submittedName>
</protein>
<evidence type="ECO:0000256" key="1">
    <source>
        <dbReference type="SAM" id="Phobius"/>
    </source>
</evidence>
<dbReference type="Proteomes" id="UP001194468">
    <property type="component" value="Unassembled WGS sequence"/>
</dbReference>
<sequence>DPQTLRKSCAQSYLSCFVTCVAILPISKMRRNGGVEHSAMQRNSLVLHLVLPACWVKSLWSSWMLLMNARTSENLSRRS</sequence>
<organism evidence="2 3">
    <name type="scientific">Boletus edulis BED1</name>
    <dbReference type="NCBI Taxonomy" id="1328754"/>
    <lineage>
        <taxon>Eukaryota</taxon>
        <taxon>Fungi</taxon>
        <taxon>Dikarya</taxon>
        <taxon>Basidiomycota</taxon>
        <taxon>Agaricomycotina</taxon>
        <taxon>Agaricomycetes</taxon>
        <taxon>Agaricomycetidae</taxon>
        <taxon>Boletales</taxon>
        <taxon>Boletineae</taxon>
        <taxon>Boletaceae</taxon>
        <taxon>Boletoideae</taxon>
        <taxon>Boletus</taxon>
    </lineage>
</organism>
<keyword evidence="1" id="KW-0812">Transmembrane</keyword>
<comment type="caution">
    <text evidence="2">The sequence shown here is derived from an EMBL/GenBank/DDBJ whole genome shotgun (WGS) entry which is preliminary data.</text>
</comment>
<gene>
    <name evidence="2" type="ORF">L210DRAFT_3564667</name>
</gene>
<feature type="transmembrane region" description="Helical" evidence="1">
    <location>
        <begin position="49"/>
        <end position="69"/>
    </location>
</feature>
<dbReference type="AlphaFoldDB" id="A0AAD4BFT2"/>
<keyword evidence="1" id="KW-1133">Transmembrane helix</keyword>
<accession>A0AAD4BFT2</accession>
<feature type="transmembrane region" description="Helical" evidence="1">
    <location>
        <begin position="12"/>
        <end position="29"/>
    </location>
</feature>
<feature type="non-terminal residue" evidence="2">
    <location>
        <position position="79"/>
    </location>
</feature>
<keyword evidence="3" id="KW-1185">Reference proteome</keyword>
<evidence type="ECO:0000313" key="2">
    <source>
        <dbReference type="EMBL" id="KAF8427985.1"/>
    </source>
</evidence>
<proteinExistence type="predicted"/>
<reference evidence="2" key="1">
    <citation type="submission" date="2019-10" db="EMBL/GenBank/DDBJ databases">
        <authorList>
            <consortium name="DOE Joint Genome Institute"/>
            <person name="Kuo A."/>
            <person name="Miyauchi S."/>
            <person name="Kiss E."/>
            <person name="Drula E."/>
            <person name="Kohler A."/>
            <person name="Sanchez-Garcia M."/>
            <person name="Andreopoulos B."/>
            <person name="Barry K.W."/>
            <person name="Bonito G."/>
            <person name="Buee M."/>
            <person name="Carver A."/>
            <person name="Chen C."/>
            <person name="Cichocki N."/>
            <person name="Clum A."/>
            <person name="Culley D."/>
            <person name="Crous P.W."/>
            <person name="Fauchery L."/>
            <person name="Girlanda M."/>
            <person name="Hayes R."/>
            <person name="Keri Z."/>
            <person name="LaButti K."/>
            <person name="Lipzen A."/>
            <person name="Lombard V."/>
            <person name="Magnuson J."/>
            <person name="Maillard F."/>
            <person name="Morin E."/>
            <person name="Murat C."/>
            <person name="Nolan M."/>
            <person name="Ohm R."/>
            <person name="Pangilinan J."/>
            <person name="Pereira M."/>
            <person name="Perotto S."/>
            <person name="Peter M."/>
            <person name="Riley R."/>
            <person name="Sitrit Y."/>
            <person name="Stielow B."/>
            <person name="Szollosi G."/>
            <person name="Zifcakova L."/>
            <person name="Stursova M."/>
            <person name="Spatafora J.W."/>
            <person name="Tedersoo L."/>
            <person name="Vaario L.-M."/>
            <person name="Yamada A."/>
            <person name="Yan M."/>
            <person name="Wang P."/>
            <person name="Xu J."/>
            <person name="Bruns T."/>
            <person name="Baldrian P."/>
            <person name="Vilgalys R."/>
            <person name="Henrissat B."/>
            <person name="Grigoriev I.V."/>
            <person name="Hibbett D."/>
            <person name="Nagy L.G."/>
            <person name="Martin F.M."/>
        </authorList>
    </citation>
    <scope>NUCLEOTIDE SEQUENCE</scope>
    <source>
        <strain evidence="2">BED1</strain>
    </source>
</reference>
<keyword evidence="1" id="KW-0472">Membrane</keyword>
<dbReference type="EMBL" id="WHUW01000076">
    <property type="protein sequence ID" value="KAF8427985.1"/>
    <property type="molecule type" value="Genomic_DNA"/>
</dbReference>
<evidence type="ECO:0000313" key="3">
    <source>
        <dbReference type="Proteomes" id="UP001194468"/>
    </source>
</evidence>
<reference evidence="2" key="2">
    <citation type="journal article" date="2020" name="Nat. Commun.">
        <title>Large-scale genome sequencing of mycorrhizal fungi provides insights into the early evolution of symbiotic traits.</title>
        <authorList>
            <person name="Miyauchi S."/>
            <person name="Kiss E."/>
            <person name="Kuo A."/>
            <person name="Drula E."/>
            <person name="Kohler A."/>
            <person name="Sanchez-Garcia M."/>
            <person name="Morin E."/>
            <person name="Andreopoulos B."/>
            <person name="Barry K.W."/>
            <person name="Bonito G."/>
            <person name="Buee M."/>
            <person name="Carver A."/>
            <person name="Chen C."/>
            <person name="Cichocki N."/>
            <person name="Clum A."/>
            <person name="Culley D."/>
            <person name="Crous P.W."/>
            <person name="Fauchery L."/>
            <person name="Girlanda M."/>
            <person name="Hayes R.D."/>
            <person name="Keri Z."/>
            <person name="LaButti K."/>
            <person name="Lipzen A."/>
            <person name="Lombard V."/>
            <person name="Magnuson J."/>
            <person name="Maillard F."/>
            <person name="Murat C."/>
            <person name="Nolan M."/>
            <person name="Ohm R.A."/>
            <person name="Pangilinan J."/>
            <person name="Pereira M.F."/>
            <person name="Perotto S."/>
            <person name="Peter M."/>
            <person name="Pfister S."/>
            <person name="Riley R."/>
            <person name="Sitrit Y."/>
            <person name="Stielow J.B."/>
            <person name="Szollosi G."/>
            <person name="Zifcakova L."/>
            <person name="Stursova M."/>
            <person name="Spatafora J.W."/>
            <person name="Tedersoo L."/>
            <person name="Vaario L.M."/>
            <person name="Yamada A."/>
            <person name="Yan M."/>
            <person name="Wang P."/>
            <person name="Xu J."/>
            <person name="Bruns T."/>
            <person name="Baldrian P."/>
            <person name="Vilgalys R."/>
            <person name="Dunand C."/>
            <person name="Henrissat B."/>
            <person name="Grigoriev I.V."/>
            <person name="Hibbett D."/>
            <person name="Nagy L.G."/>
            <person name="Martin F.M."/>
        </authorList>
    </citation>
    <scope>NUCLEOTIDE SEQUENCE</scope>
    <source>
        <strain evidence="2">BED1</strain>
    </source>
</reference>
<name>A0AAD4BFT2_BOLED</name>